<evidence type="ECO:0000313" key="2">
    <source>
        <dbReference type="Proteomes" id="UP000237000"/>
    </source>
</evidence>
<evidence type="ECO:0000313" key="1">
    <source>
        <dbReference type="EMBL" id="PON92235.1"/>
    </source>
</evidence>
<organism evidence="1 2">
    <name type="scientific">Trema orientale</name>
    <name type="common">Charcoal tree</name>
    <name type="synonym">Celtis orientalis</name>
    <dbReference type="NCBI Taxonomy" id="63057"/>
    <lineage>
        <taxon>Eukaryota</taxon>
        <taxon>Viridiplantae</taxon>
        <taxon>Streptophyta</taxon>
        <taxon>Embryophyta</taxon>
        <taxon>Tracheophyta</taxon>
        <taxon>Spermatophyta</taxon>
        <taxon>Magnoliopsida</taxon>
        <taxon>eudicotyledons</taxon>
        <taxon>Gunneridae</taxon>
        <taxon>Pentapetalae</taxon>
        <taxon>rosids</taxon>
        <taxon>fabids</taxon>
        <taxon>Rosales</taxon>
        <taxon>Cannabaceae</taxon>
        <taxon>Trema</taxon>
    </lineage>
</organism>
<dbReference type="InParanoid" id="A0A2P5F361"/>
<dbReference type="EMBL" id="JXTC01000068">
    <property type="protein sequence ID" value="PON92235.1"/>
    <property type="molecule type" value="Genomic_DNA"/>
</dbReference>
<dbReference type="AlphaFoldDB" id="A0A2P5F361"/>
<sequence length="75" mass="8471">MAQLSSPFPLAATPLRPLNSSMLYLHHAWKNLSSQSYRGGVEVHHHDHGQRLDFFVQVSALGNDILENVEYDVLN</sequence>
<gene>
    <name evidence="1" type="ORF">TorRG33x02_120540</name>
</gene>
<accession>A0A2P5F361</accession>
<reference evidence="2" key="1">
    <citation type="submission" date="2016-06" db="EMBL/GenBank/DDBJ databases">
        <title>Parallel loss of symbiosis genes in relatives of nitrogen-fixing non-legume Parasponia.</title>
        <authorList>
            <person name="Van Velzen R."/>
            <person name="Holmer R."/>
            <person name="Bu F."/>
            <person name="Rutten L."/>
            <person name="Van Zeijl A."/>
            <person name="Liu W."/>
            <person name="Santuari L."/>
            <person name="Cao Q."/>
            <person name="Sharma T."/>
            <person name="Shen D."/>
            <person name="Roswanjaya Y."/>
            <person name="Wardhani T."/>
            <person name="Kalhor M.S."/>
            <person name="Jansen J."/>
            <person name="Van den Hoogen J."/>
            <person name="Gungor B."/>
            <person name="Hartog M."/>
            <person name="Hontelez J."/>
            <person name="Verver J."/>
            <person name="Yang W.-C."/>
            <person name="Schijlen E."/>
            <person name="Repin R."/>
            <person name="Schilthuizen M."/>
            <person name="Schranz E."/>
            <person name="Heidstra R."/>
            <person name="Miyata K."/>
            <person name="Fedorova E."/>
            <person name="Kohlen W."/>
            <person name="Bisseling T."/>
            <person name="Smit S."/>
            <person name="Geurts R."/>
        </authorList>
    </citation>
    <scope>NUCLEOTIDE SEQUENCE [LARGE SCALE GENOMIC DNA]</scope>
    <source>
        <strain evidence="2">cv. RG33-2</strain>
    </source>
</reference>
<dbReference type="Proteomes" id="UP000237000">
    <property type="component" value="Unassembled WGS sequence"/>
</dbReference>
<protein>
    <submittedName>
        <fullName evidence="1">Uncharacterized protein</fullName>
    </submittedName>
</protein>
<proteinExistence type="predicted"/>
<comment type="caution">
    <text evidence="1">The sequence shown here is derived from an EMBL/GenBank/DDBJ whole genome shotgun (WGS) entry which is preliminary data.</text>
</comment>
<keyword evidence="2" id="KW-1185">Reference proteome</keyword>
<name>A0A2P5F361_TREOI</name>